<feature type="transmembrane region" description="Helical" evidence="1">
    <location>
        <begin position="471"/>
        <end position="494"/>
    </location>
</feature>
<reference evidence="2" key="1">
    <citation type="submission" date="2009-04" db="EMBL/GenBank/DDBJ databases">
        <authorList>
            <person name="Weinstock G."/>
            <person name="Sodergren E."/>
            <person name="Clifton S."/>
            <person name="Fulton L."/>
            <person name="Fulton B."/>
            <person name="Courtney L."/>
            <person name="Fronick C."/>
            <person name="Harrison M."/>
            <person name="Strong C."/>
            <person name="Farmer C."/>
            <person name="Delahaunty K."/>
            <person name="Markovic C."/>
            <person name="Hall O."/>
            <person name="Minx P."/>
            <person name="Tomlinson C."/>
            <person name="Mitreva M."/>
            <person name="Nelson J."/>
            <person name="Hou S."/>
            <person name="Wollam A."/>
            <person name="Pepin K.H."/>
            <person name="Johnson M."/>
            <person name="Bhonagiri V."/>
            <person name="Nash W.E."/>
            <person name="Warren W."/>
            <person name="Chinwalla A."/>
            <person name="Mardis E.R."/>
            <person name="Wilson R.K."/>
        </authorList>
    </citation>
    <scope>NUCLEOTIDE SEQUENCE [LARGE SCALE GENOMIC DNA]</scope>
    <source>
        <strain evidence="2">DSM 14600</strain>
    </source>
</reference>
<dbReference type="Gene3D" id="1.20.1250.20">
    <property type="entry name" value="MFS general substrate transporter like domains"/>
    <property type="match status" value="1"/>
</dbReference>
<organism evidence="2 3">
    <name type="scientific">Shuttleworthella satelles DSM 14600</name>
    <dbReference type="NCBI Taxonomy" id="626523"/>
    <lineage>
        <taxon>Bacteria</taxon>
        <taxon>Bacillati</taxon>
        <taxon>Bacillota</taxon>
        <taxon>Clostridia</taxon>
        <taxon>Lachnospirales</taxon>
        <taxon>Lachnospiraceae</taxon>
        <taxon>Shuttleworthella</taxon>
    </lineage>
</organism>
<keyword evidence="3" id="KW-1185">Reference proteome</keyword>
<keyword evidence="1" id="KW-0812">Transmembrane</keyword>
<feature type="transmembrane region" description="Helical" evidence="1">
    <location>
        <begin position="190"/>
        <end position="213"/>
    </location>
</feature>
<feature type="transmembrane region" description="Helical" evidence="1">
    <location>
        <begin position="225"/>
        <end position="248"/>
    </location>
</feature>
<dbReference type="AlphaFoldDB" id="C4GAW4"/>
<feature type="transmembrane region" description="Helical" evidence="1">
    <location>
        <begin position="125"/>
        <end position="145"/>
    </location>
</feature>
<feature type="transmembrane region" description="Helical" evidence="1">
    <location>
        <begin position="353"/>
        <end position="370"/>
    </location>
</feature>
<dbReference type="GO" id="GO:0008643">
    <property type="term" value="P:carbohydrate transport"/>
    <property type="evidence" value="ECO:0007669"/>
    <property type="project" value="InterPro"/>
</dbReference>
<comment type="caution">
    <text evidence="2">The sequence shown here is derived from an EMBL/GenBank/DDBJ whole genome shotgun (WGS) entry which is preliminary data.</text>
</comment>
<dbReference type="PANTHER" id="PTHR11328:SF24">
    <property type="entry name" value="MAJOR FACILITATOR SUPERFAMILY (MFS) PROFILE DOMAIN-CONTAINING PROTEIN"/>
    <property type="match status" value="1"/>
</dbReference>
<dbReference type="eggNOG" id="COG2211">
    <property type="taxonomic scope" value="Bacteria"/>
</dbReference>
<dbReference type="Pfam" id="PF13347">
    <property type="entry name" value="MFS_2"/>
    <property type="match status" value="1"/>
</dbReference>
<accession>C4GAW4</accession>
<dbReference type="Proteomes" id="UP000003494">
    <property type="component" value="Unassembled WGS sequence"/>
</dbReference>
<feature type="transmembrane region" description="Helical" evidence="1">
    <location>
        <begin position="151"/>
        <end position="169"/>
    </location>
</feature>
<keyword evidence="1" id="KW-0472">Membrane</keyword>
<keyword evidence="1" id="KW-1133">Transmembrane helix</keyword>
<dbReference type="SUPFAM" id="SSF103473">
    <property type="entry name" value="MFS general substrate transporter"/>
    <property type="match status" value="1"/>
</dbReference>
<dbReference type="HOGENOM" id="CLU_042905_0_0_9"/>
<dbReference type="PANTHER" id="PTHR11328">
    <property type="entry name" value="MAJOR FACILITATOR SUPERFAMILY DOMAIN-CONTAINING PROTEIN"/>
    <property type="match status" value="1"/>
</dbReference>
<dbReference type="GO" id="GO:0005886">
    <property type="term" value="C:plasma membrane"/>
    <property type="evidence" value="ECO:0007669"/>
    <property type="project" value="TreeGrafter"/>
</dbReference>
<evidence type="ECO:0000256" key="1">
    <source>
        <dbReference type="SAM" id="Phobius"/>
    </source>
</evidence>
<sequence length="530" mass="57803">MPFYNLFEDDIEPSAGMLLMRAKIFSRNEGGKAMSEVLQAEGEKRPVYRRARTAQVILFAMNALMSMGVYSLVGLASYSANIGYGIATLTVGYILTFTRIFDAITDPLMAFVYDRVNTRYGKIRVLVICGWCIEAFALLFLFNFASGKGHGIPIFILLYMLYVVGYTCVNMTVQTIPALLSNDPKQRPMIGVWQAAFQYVVPMALMVVLNVVLLPKFGGKYNQAFLAAACYVCLAVTFLGMVAVCLSVRKIDIPENFAGLTEKREKLKLRDMAEVLAHNNPLKCYIAAAASDKIAQQTSSQAIVSTLMFGIVIGNMSMSTMLGVVSMLPSIIFGFFGAKYAGKHGNKEATVTWAKICLAVTALMIVFLALSDTRRIAVMMSIPMILYLALDLLGNGSKMCVTMANTAFMADIIDYELNRSGKYIPAVVTGTYSLIDKIVSSFSAAIAAGGVAVIGYTTVMPQPGDKLTSSVLWMCIILRYGLSMLGWVCTLIAMHFCKLDKASMVQIQKDIADKRAALAKRNAVGAAGRN</sequence>
<gene>
    <name evidence="2" type="ORF">GCWU000342_01065</name>
</gene>
<dbReference type="GO" id="GO:0015293">
    <property type="term" value="F:symporter activity"/>
    <property type="evidence" value="ECO:0007669"/>
    <property type="project" value="InterPro"/>
</dbReference>
<dbReference type="EMBL" id="ACIP02000002">
    <property type="protein sequence ID" value="EEP28257.1"/>
    <property type="molecule type" value="Genomic_DNA"/>
</dbReference>
<feature type="transmembrane region" description="Helical" evidence="1">
    <location>
        <begin position="54"/>
        <end position="76"/>
    </location>
</feature>
<feature type="transmembrane region" description="Helical" evidence="1">
    <location>
        <begin position="302"/>
        <end position="318"/>
    </location>
</feature>
<proteinExistence type="predicted"/>
<name>C4GAW4_9FIRM</name>
<dbReference type="STRING" id="626523.GCWU000342_01065"/>
<dbReference type="InterPro" id="IPR039672">
    <property type="entry name" value="MFS_2"/>
</dbReference>
<evidence type="ECO:0000313" key="2">
    <source>
        <dbReference type="EMBL" id="EEP28257.1"/>
    </source>
</evidence>
<protein>
    <recommendedName>
        <fullName evidence="4">Transporter, major facilitator family protein</fullName>
    </recommendedName>
</protein>
<dbReference type="InterPro" id="IPR036259">
    <property type="entry name" value="MFS_trans_sf"/>
</dbReference>
<feature type="transmembrane region" description="Helical" evidence="1">
    <location>
        <begin position="82"/>
        <end position="104"/>
    </location>
</feature>
<feature type="transmembrane region" description="Helical" evidence="1">
    <location>
        <begin position="438"/>
        <end position="459"/>
    </location>
</feature>
<evidence type="ECO:0008006" key="4">
    <source>
        <dbReference type="Google" id="ProtNLM"/>
    </source>
</evidence>
<evidence type="ECO:0000313" key="3">
    <source>
        <dbReference type="Proteomes" id="UP000003494"/>
    </source>
</evidence>